<dbReference type="UniPathway" id="UPA00098">
    <property type="reaction ID" value="UER00361"/>
</dbReference>
<dbReference type="Gene3D" id="3.40.50.720">
    <property type="entry name" value="NAD(P)-binding Rossmann-like Domain"/>
    <property type="match status" value="1"/>
</dbReference>
<feature type="domain" description="Pyrroline-5-carboxylate reductase dimerisation" evidence="11">
    <location>
        <begin position="184"/>
        <end position="288"/>
    </location>
</feature>
<dbReference type="InterPro" id="IPR029036">
    <property type="entry name" value="P5CR_dimer"/>
</dbReference>
<keyword evidence="6 8" id="KW-0028">Amino-acid biosynthesis</keyword>
<dbReference type="NCBIfam" id="TIGR00112">
    <property type="entry name" value="proC"/>
    <property type="match status" value="1"/>
</dbReference>
<dbReference type="EMBL" id="BJYL01000034">
    <property type="protein sequence ID" value="GEN84254.1"/>
    <property type="molecule type" value="Genomic_DNA"/>
</dbReference>
<keyword evidence="9" id="KW-0812">Transmembrane</keyword>
<dbReference type="PROSITE" id="PS00521">
    <property type="entry name" value="P5CR"/>
    <property type="match status" value="1"/>
</dbReference>
<dbReference type="GO" id="GO:0004735">
    <property type="term" value="F:pyrroline-5-carboxylate reductase activity"/>
    <property type="evidence" value="ECO:0007669"/>
    <property type="project" value="UniProtKB-UniRule"/>
</dbReference>
<evidence type="ECO:0000259" key="11">
    <source>
        <dbReference type="Pfam" id="PF14748"/>
    </source>
</evidence>
<evidence type="ECO:0000256" key="6">
    <source>
        <dbReference type="HAMAP-Rule" id="MF_01925"/>
    </source>
</evidence>
<dbReference type="InterPro" id="IPR028939">
    <property type="entry name" value="P5C_Rdtase_cat_N"/>
</dbReference>
<dbReference type="EC" id="1.5.1.2" evidence="6 7"/>
<evidence type="ECO:0000256" key="8">
    <source>
        <dbReference type="RuleBase" id="RU003903"/>
    </source>
</evidence>
<dbReference type="GO" id="GO:0055129">
    <property type="term" value="P:L-proline biosynthetic process"/>
    <property type="evidence" value="ECO:0007669"/>
    <property type="project" value="UniProtKB-UniRule"/>
</dbReference>
<evidence type="ECO:0000256" key="4">
    <source>
        <dbReference type="ARBA" id="ARBA00023002"/>
    </source>
</evidence>
<keyword evidence="4 6" id="KW-0560">Oxidoreductase</keyword>
<dbReference type="SUPFAM" id="SSF51735">
    <property type="entry name" value="NAD(P)-binding Rossmann-fold domains"/>
    <property type="match status" value="1"/>
</dbReference>
<evidence type="ECO:0000256" key="1">
    <source>
        <dbReference type="ARBA" id="ARBA00005525"/>
    </source>
</evidence>
<comment type="function">
    <text evidence="5 6">Catalyzes the reduction of 1-pyrroline-5-carboxylate (PCA) to L-proline.</text>
</comment>
<feature type="domain" description="Pyrroline-5-carboxylate reductase catalytic N-terminal" evidence="10">
    <location>
        <begin position="26"/>
        <end position="122"/>
    </location>
</feature>
<dbReference type="InterPro" id="IPR000304">
    <property type="entry name" value="Pyrroline-COOH_reductase"/>
</dbReference>
<dbReference type="AlphaFoldDB" id="A0A511Z9Y9"/>
<reference evidence="12 13" key="1">
    <citation type="submission" date="2019-07" db="EMBL/GenBank/DDBJ databases">
        <title>Whole genome shotgun sequence of Sporosarcina luteola NBRC 105378.</title>
        <authorList>
            <person name="Hosoyama A."/>
            <person name="Uohara A."/>
            <person name="Ohji S."/>
            <person name="Ichikawa N."/>
        </authorList>
    </citation>
    <scope>NUCLEOTIDE SEQUENCE [LARGE SCALE GENOMIC DNA]</scope>
    <source>
        <strain evidence="12 13">NBRC 105378</strain>
    </source>
</reference>
<comment type="catalytic activity">
    <reaction evidence="6 8">
        <text>L-proline + NADP(+) = (S)-1-pyrroline-5-carboxylate + NADPH + 2 H(+)</text>
        <dbReference type="Rhea" id="RHEA:14109"/>
        <dbReference type="ChEBI" id="CHEBI:15378"/>
        <dbReference type="ChEBI" id="CHEBI:17388"/>
        <dbReference type="ChEBI" id="CHEBI:57783"/>
        <dbReference type="ChEBI" id="CHEBI:58349"/>
        <dbReference type="ChEBI" id="CHEBI:60039"/>
        <dbReference type="EC" id="1.5.1.2"/>
    </reaction>
</comment>
<keyword evidence="3 6" id="KW-0521">NADP</keyword>
<dbReference type="SUPFAM" id="SSF48179">
    <property type="entry name" value="6-phosphogluconate dehydrogenase C-terminal domain-like"/>
    <property type="match status" value="1"/>
</dbReference>
<dbReference type="PANTHER" id="PTHR11645">
    <property type="entry name" value="PYRROLINE-5-CARBOXYLATE REDUCTASE"/>
    <property type="match status" value="1"/>
</dbReference>
<evidence type="ECO:0000256" key="2">
    <source>
        <dbReference type="ARBA" id="ARBA00022650"/>
    </source>
</evidence>
<evidence type="ECO:0000259" key="10">
    <source>
        <dbReference type="Pfam" id="PF03807"/>
    </source>
</evidence>
<proteinExistence type="inferred from homology"/>
<comment type="subcellular location">
    <subcellularLocation>
        <location evidence="6">Cytoplasm</location>
    </subcellularLocation>
</comment>
<dbReference type="Gene3D" id="1.10.3730.10">
    <property type="entry name" value="ProC C-terminal domain-like"/>
    <property type="match status" value="1"/>
</dbReference>
<sequence length="299" mass="32061">MRFRPDDIGTEAHFFIHLKGMVRMGTIVFVGAGSMAEAIIAGIVDGGVMHPRDVFVMNKSDDDRLSYLQQKYGVSIVCPERKALRDAELIVLGTKPKDIHQAMADIAGFLNENAAVLSVIAGVSIATIECGLGSRPIARSMPNTSATIGKSATGVSMNHAVDEQMKRRILTLLSGIGIVKEVQEDELHAVTALSGSGPAYIYYMVEALEEAAITEGLSKEIARELIIQTFEGASAMLRQTGEEPSVLRTNVTSPNGTTEAGIKALEKNSFKKIIAECIQSAETRSRELGSTSSSATMKE</sequence>
<dbReference type="InterPro" id="IPR008927">
    <property type="entry name" value="6-PGluconate_DH-like_C_sf"/>
</dbReference>
<accession>A0A511Z9Y9</accession>
<dbReference type="Pfam" id="PF03807">
    <property type="entry name" value="F420_oxidored"/>
    <property type="match status" value="1"/>
</dbReference>
<comment type="catalytic activity">
    <reaction evidence="6">
        <text>L-proline + NAD(+) = (S)-1-pyrroline-5-carboxylate + NADH + 2 H(+)</text>
        <dbReference type="Rhea" id="RHEA:14105"/>
        <dbReference type="ChEBI" id="CHEBI:15378"/>
        <dbReference type="ChEBI" id="CHEBI:17388"/>
        <dbReference type="ChEBI" id="CHEBI:57540"/>
        <dbReference type="ChEBI" id="CHEBI:57945"/>
        <dbReference type="ChEBI" id="CHEBI:60039"/>
        <dbReference type="EC" id="1.5.1.2"/>
    </reaction>
</comment>
<evidence type="ECO:0000256" key="3">
    <source>
        <dbReference type="ARBA" id="ARBA00022857"/>
    </source>
</evidence>
<comment type="pathway">
    <text evidence="6 8">Amino-acid biosynthesis; L-proline biosynthesis; L-proline from L-glutamate 5-semialdehyde: step 1/1.</text>
</comment>
<feature type="transmembrane region" description="Helical" evidence="9">
    <location>
        <begin position="21"/>
        <end position="44"/>
    </location>
</feature>
<dbReference type="Proteomes" id="UP000321901">
    <property type="component" value="Unassembled WGS sequence"/>
</dbReference>
<keyword evidence="6" id="KW-0963">Cytoplasm</keyword>
<keyword evidence="2 6" id="KW-0641">Proline biosynthesis</keyword>
<evidence type="ECO:0000256" key="7">
    <source>
        <dbReference type="NCBIfam" id="TIGR00112"/>
    </source>
</evidence>
<name>A0A511Z9Y9_9BACL</name>
<comment type="similarity">
    <text evidence="1 6 8">Belongs to the pyrroline-5-carboxylate reductase family.</text>
</comment>
<keyword evidence="13" id="KW-1185">Reference proteome</keyword>
<dbReference type="FunFam" id="1.10.3730.10:FF:000001">
    <property type="entry name" value="Pyrroline-5-carboxylate reductase"/>
    <property type="match status" value="1"/>
</dbReference>
<dbReference type="InterPro" id="IPR036291">
    <property type="entry name" value="NAD(P)-bd_dom_sf"/>
</dbReference>
<dbReference type="HAMAP" id="MF_01925">
    <property type="entry name" value="P5C_reductase"/>
    <property type="match status" value="1"/>
</dbReference>
<evidence type="ECO:0000256" key="9">
    <source>
        <dbReference type="SAM" id="Phobius"/>
    </source>
</evidence>
<evidence type="ECO:0000313" key="13">
    <source>
        <dbReference type="Proteomes" id="UP000321901"/>
    </source>
</evidence>
<organism evidence="12 13">
    <name type="scientific">Sporosarcina luteola</name>
    <dbReference type="NCBI Taxonomy" id="582850"/>
    <lineage>
        <taxon>Bacteria</taxon>
        <taxon>Bacillati</taxon>
        <taxon>Bacillota</taxon>
        <taxon>Bacilli</taxon>
        <taxon>Bacillales</taxon>
        <taxon>Caryophanaceae</taxon>
        <taxon>Sporosarcina</taxon>
    </lineage>
</organism>
<keyword evidence="9" id="KW-1133">Transmembrane helix</keyword>
<evidence type="ECO:0000313" key="12">
    <source>
        <dbReference type="EMBL" id="GEN84254.1"/>
    </source>
</evidence>
<dbReference type="Pfam" id="PF14748">
    <property type="entry name" value="P5CR_dimer"/>
    <property type="match status" value="1"/>
</dbReference>
<gene>
    <name evidence="6 12" type="primary">proC</name>
    <name evidence="12" type="ORF">SLU01_25660</name>
</gene>
<dbReference type="PIRSF" id="PIRSF000193">
    <property type="entry name" value="Pyrrol-5-carb_rd"/>
    <property type="match status" value="1"/>
</dbReference>
<evidence type="ECO:0000256" key="5">
    <source>
        <dbReference type="ARBA" id="ARBA00058118"/>
    </source>
</evidence>
<dbReference type="PANTHER" id="PTHR11645:SF49">
    <property type="entry name" value="PYRROLINE-5-CARBOXYLATE REDUCTASE 1"/>
    <property type="match status" value="1"/>
</dbReference>
<comment type="caution">
    <text evidence="12">The sequence shown here is derived from an EMBL/GenBank/DDBJ whole genome shotgun (WGS) entry which is preliminary data.</text>
</comment>
<protein>
    <recommendedName>
        <fullName evidence="6 7">Pyrroline-5-carboxylate reductase</fullName>
        <shortName evidence="6">P5C reductase</shortName>
        <shortName evidence="6">P5CR</shortName>
        <ecNumber evidence="6 7">1.5.1.2</ecNumber>
    </recommendedName>
    <alternativeName>
        <fullName evidence="6">PCA reductase</fullName>
    </alternativeName>
</protein>
<keyword evidence="9" id="KW-0472">Membrane</keyword>
<dbReference type="InterPro" id="IPR053790">
    <property type="entry name" value="P5CR-like_CS"/>
</dbReference>
<dbReference type="GO" id="GO:0005737">
    <property type="term" value="C:cytoplasm"/>
    <property type="evidence" value="ECO:0007669"/>
    <property type="project" value="UniProtKB-SubCell"/>
</dbReference>